<keyword evidence="1" id="KW-0472">Membrane</keyword>
<feature type="transmembrane region" description="Helical" evidence="1">
    <location>
        <begin position="351"/>
        <end position="373"/>
    </location>
</feature>
<protein>
    <submittedName>
        <fullName evidence="2">Uncharacterized protein</fullName>
    </submittedName>
</protein>
<feature type="transmembrane region" description="Helical" evidence="1">
    <location>
        <begin position="230"/>
        <end position="252"/>
    </location>
</feature>
<feature type="transmembrane region" description="Helical" evidence="1">
    <location>
        <begin position="109"/>
        <end position="127"/>
    </location>
</feature>
<feature type="transmembrane region" description="Helical" evidence="1">
    <location>
        <begin position="12"/>
        <end position="31"/>
    </location>
</feature>
<sequence length="603" mass="64490">MEDDLLKPGARWRFMPLAILMIALILVARAFSRLGTVMDSFVRGDNDDIMRLMEVRDWLAGQGWFDMQQYRILPPEGVPMHWSRYVDAGLGGLLRGLELVFPPDLAERLMLVLWPTLLLAILLLIVGRGTWRVLGPVASVLAMMLVLLWNPVADITFKIGRIDHHNVQILMISAMAFAMIWPGRPVVRGAIAGAAVAGSMAVGLEALPLFLVIWVMLGLRAAFDKPGARVFLAAFGGAMLVLAPLLMAGQTAPSEWLAPYCDELATPALALVAAGAAASMVPVLVGNRLSALPMARVMLAVALAGCAMAAPLLVPCLSGPYAALPAEVQRAISTQITEAQPGLLYLEGRPFGYAIIMVPAVVAVAGAAILRWTDRDRLSAAQRDTLDQMLVLGAIGVLATFSQIRMIHMSVPAVAFLGGFVLSRLAVGWYRGRSGRAALAMVAAMAATLFIQPVATGVTAVPKLFSAEAATGDPAAWDNGCRDAASLAELEALPPSTVLTTSNMAVPLILLTQHNGATAPYHRSAMGFWNEFFPYRSAENLKKTVRDADVDYVVVCRGSTYGASLVMAHELLEGRAPDWLVPVLPETQALAVFRVDRAAMGDG</sequence>
<feature type="transmembrane region" description="Helical" evidence="1">
    <location>
        <begin position="297"/>
        <end position="314"/>
    </location>
</feature>
<feature type="transmembrane region" description="Helical" evidence="1">
    <location>
        <begin position="437"/>
        <end position="455"/>
    </location>
</feature>
<evidence type="ECO:0000256" key="1">
    <source>
        <dbReference type="SAM" id="Phobius"/>
    </source>
</evidence>
<proteinExistence type="predicted"/>
<feature type="transmembrane region" description="Helical" evidence="1">
    <location>
        <begin position="165"/>
        <end position="183"/>
    </location>
</feature>
<reference evidence="2" key="1">
    <citation type="submission" date="2021-02" db="EMBL/GenBank/DDBJ databases">
        <title>Rhodobacter shimadae sp. nov., an aerobic anoxygenic phototrophic bacterium isolated from a hot spring.</title>
        <authorList>
            <person name="Muramatsu S."/>
            <person name="Haruta S."/>
            <person name="Hirose S."/>
            <person name="Hanada S."/>
        </authorList>
    </citation>
    <scope>NUCLEOTIDE SEQUENCE</scope>
    <source>
        <strain evidence="2">N10</strain>
    </source>
</reference>
<accession>A0A8G0ZT68</accession>
<dbReference type="Proteomes" id="UP000826300">
    <property type="component" value="Chromosome"/>
</dbReference>
<evidence type="ECO:0000313" key="2">
    <source>
        <dbReference type="EMBL" id="QYZ69663.1"/>
    </source>
</evidence>
<dbReference type="KEGG" id="nsm:JO391_18500"/>
<dbReference type="AlphaFoldDB" id="A0A8G0ZT68"/>
<dbReference type="RefSeq" id="WP_220661881.1">
    <property type="nucleotide sequence ID" value="NZ_CP069370.1"/>
</dbReference>
<organism evidence="2 3">
    <name type="scientific">Neotabrizicola shimadae</name>
    <dbReference type="NCBI Taxonomy" id="2807096"/>
    <lineage>
        <taxon>Bacteria</taxon>
        <taxon>Pseudomonadati</taxon>
        <taxon>Pseudomonadota</taxon>
        <taxon>Alphaproteobacteria</taxon>
        <taxon>Rhodobacterales</taxon>
        <taxon>Paracoccaceae</taxon>
        <taxon>Neotabrizicola</taxon>
    </lineage>
</organism>
<feature type="transmembrane region" description="Helical" evidence="1">
    <location>
        <begin position="385"/>
        <end position="404"/>
    </location>
</feature>
<evidence type="ECO:0000313" key="3">
    <source>
        <dbReference type="Proteomes" id="UP000826300"/>
    </source>
</evidence>
<gene>
    <name evidence="2" type="ORF">JO391_18500</name>
</gene>
<feature type="transmembrane region" description="Helical" evidence="1">
    <location>
        <begin position="264"/>
        <end position="285"/>
    </location>
</feature>
<feature type="transmembrane region" description="Helical" evidence="1">
    <location>
        <begin position="189"/>
        <end position="218"/>
    </location>
</feature>
<keyword evidence="1" id="KW-1133">Transmembrane helix</keyword>
<feature type="transmembrane region" description="Helical" evidence="1">
    <location>
        <begin position="133"/>
        <end position="153"/>
    </location>
</feature>
<name>A0A8G0ZT68_9RHOB</name>
<feature type="transmembrane region" description="Helical" evidence="1">
    <location>
        <begin position="410"/>
        <end position="430"/>
    </location>
</feature>
<keyword evidence="1" id="KW-0812">Transmembrane</keyword>
<keyword evidence="3" id="KW-1185">Reference proteome</keyword>
<dbReference type="EMBL" id="CP069370">
    <property type="protein sequence ID" value="QYZ69663.1"/>
    <property type="molecule type" value="Genomic_DNA"/>
</dbReference>